<protein>
    <submittedName>
        <fullName evidence="1">Uncharacterized protein</fullName>
    </submittedName>
</protein>
<evidence type="ECO:0000313" key="1">
    <source>
        <dbReference type="EMBL" id="MCP1673487.1"/>
    </source>
</evidence>
<dbReference type="AlphaFoldDB" id="A0AAE3G136"/>
<organism evidence="1 2">
    <name type="scientific">Natronocella acetinitrilica</name>
    <dbReference type="NCBI Taxonomy" id="414046"/>
    <lineage>
        <taxon>Bacteria</taxon>
        <taxon>Pseudomonadati</taxon>
        <taxon>Pseudomonadota</taxon>
        <taxon>Gammaproteobacteria</taxon>
        <taxon>Chromatiales</taxon>
        <taxon>Ectothiorhodospiraceae</taxon>
        <taxon>Natronocella</taxon>
    </lineage>
</organism>
<keyword evidence="2" id="KW-1185">Reference proteome</keyword>
<reference evidence="1" key="1">
    <citation type="submission" date="2022-03" db="EMBL/GenBank/DDBJ databases">
        <title>Genomic Encyclopedia of Type Strains, Phase III (KMG-III): the genomes of soil and plant-associated and newly described type strains.</title>
        <authorList>
            <person name="Whitman W."/>
        </authorList>
    </citation>
    <scope>NUCLEOTIDE SEQUENCE</scope>
    <source>
        <strain evidence="1">ANL 6-2</strain>
    </source>
</reference>
<name>A0AAE3G136_9GAMM</name>
<gene>
    <name evidence="1" type="ORF">J2T57_000579</name>
</gene>
<dbReference type="EMBL" id="JALJXV010000001">
    <property type="protein sequence ID" value="MCP1673487.1"/>
    <property type="molecule type" value="Genomic_DNA"/>
</dbReference>
<dbReference type="Proteomes" id="UP001205843">
    <property type="component" value="Unassembled WGS sequence"/>
</dbReference>
<sequence>MGSPRNFRIGQEVLLQTIGLDPVVPNAGSLLSGGFVNAR</sequence>
<accession>A0AAE3G136</accession>
<proteinExistence type="predicted"/>
<comment type="caution">
    <text evidence="1">The sequence shown here is derived from an EMBL/GenBank/DDBJ whole genome shotgun (WGS) entry which is preliminary data.</text>
</comment>
<evidence type="ECO:0000313" key="2">
    <source>
        <dbReference type="Proteomes" id="UP001205843"/>
    </source>
</evidence>